<accession>A0ABM8XCM2</accession>
<dbReference type="PRINTS" id="PR01713">
    <property type="entry name" value="NUCEPIMERASE"/>
</dbReference>
<comment type="caution">
    <text evidence="2">The sequence shown here is derived from an EMBL/GenBank/DDBJ whole genome shotgun (WGS) entry which is preliminary data.</text>
</comment>
<dbReference type="PANTHER" id="PTHR43245">
    <property type="entry name" value="BIFUNCTIONAL POLYMYXIN RESISTANCE PROTEIN ARNA"/>
    <property type="match status" value="1"/>
</dbReference>
<dbReference type="SUPFAM" id="SSF51735">
    <property type="entry name" value="NAD(P)-binding Rossmann-fold domains"/>
    <property type="match status" value="1"/>
</dbReference>
<reference evidence="2 3" key="1">
    <citation type="submission" date="2021-08" db="EMBL/GenBank/DDBJ databases">
        <authorList>
            <person name="Peeters C."/>
        </authorList>
    </citation>
    <scope>NUCLEOTIDE SEQUENCE [LARGE SCALE GENOMIC DNA]</scope>
    <source>
        <strain evidence="2 3">LMG 21510</strain>
    </source>
</reference>
<dbReference type="Gene3D" id="3.40.50.720">
    <property type="entry name" value="NAD(P)-binding Rossmann-like Domain"/>
    <property type="match status" value="1"/>
</dbReference>
<gene>
    <name evidence="2" type="primary">fcf1</name>
    <name evidence="2" type="ORF">LMG21510_03389</name>
</gene>
<dbReference type="EMBL" id="CAJZAH010000003">
    <property type="protein sequence ID" value="CAG9177772.1"/>
    <property type="molecule type" value="Genomic_DNA"/>
</dbReference>
<dbReference type="InterPro" id="IPR001509">
    <property type="entry name" value="Epimerase_deHydtase"/>
</dbReference>
<proteinExistence type="predicted"/>
<dbReference type="Proteomes" id="UP000721236">
    <property type="component" value="Unassembled WGS sequence"/>
</dbReference>
<dbReference type="InterPro" id="IPR036291">
    <property type="entry name" value="NAD(P)-bd_dom_sf"/>
</dbReference>
<feature type="domain" description="NAD-dependent epimerase/dehydratase" evidence="1">
    <location>
        <begin position="4"/>
        <end position="238"/>
    </location>
</feature>
<dbReference type="GO" id="GO:0050573">
    <property type="term" value="F:dTDP-4-dehydro-6-deoxyglucose reductase activity"/>
    <property type="evidence" value="ECO:0007669"/>
    <property type="project" value="UniProtKB-EC"/>
</dbReference>
<protein>
    <submittedName>
        <fullName evidence="2">dTDP-4-dehydro-6-deoxyglucose reductase</fullName>
        <ecNumber evidence="2">1.1.1.266</ecNumber>
    </submittedName>
</protein>
<keyword evidence="2" id="KW-0560">Oxidoreductase</keyword>
<evidence type="ECO:0000313" key="2">
    <source>
        <dbReference type="EMBL" id="CAG9177772.1"/>
    </source>
</evidence>
<keyword evidence="3" id="KW-1185">Reference proteome</keyword>
<name>A0ABM8XCM2_9BURK</name>
<dbReference type="RefSeq" id="WP_224042891.1">
    <property type="nucleotide sequence ID" value="NZ_CAJZAH010000003.1"/>
</dbReference>
<sequence length="307" mass="33340">MTQVAVIGGSGFIGKPLVRQLAEAGCRVHALGITPADCADADQQGDAVRWFCGDFQDEALVRSVMEGADTVFHLVSTTLPRSSNEDPVYDITSNVGGTLKLLRVAVECRVRKVVFLSSGGTIYGPPQFLPITEDHPLEPNCSYGVGKMAIEKYLQLFHTQHGLEYAVVRLSNPFGAGQPLDRAQGAVSVFLDRILRKVPIEIWGDGSVVRDYIYISDAVDGIVAAARYEGGRGIYNIGSGVGHSLNEVIAEIERVSGEKATVVYQPARVFDVPINVLSIARAQQELGFAPRVPFREGIRKTLEWLRG</sequence>
<evidence type="ECO:0000313" key="3">
    <source>
        <dbReference type="Proteomes" id="UP000721236"/>
    </source>
</evidence>
<dbReference type="Pfam" id="PF01370">
    <property type="entry name" value="Epimerase"/>
    <property type="match status" value="1"/>
</dbReference>
<dbReference type="PANTHER" id="PTHR43245:SF13">
    <property type="entry name" value="UDP-D-APIOSE_UDP-D-XYLOSE SYNTHASE 2"/>
    <property type="match status" value="1"/>
</dbReference>
<dbReference type="InterPro" id="IPR050177">
    <property type="entry name" value="Lipid_A_modif_metabolic_enz"/>
</dbReference>
<dbReference type="EC" id="1.1.1.266" evidence="2"/>
<evidence type="ECO:0000259" key="1">
    <source>
        <dbReference type="Pfam" id="PF01370"/>
    </source>
</evidence>
<organism evidence="2 3">
    <name type="scientific">Cupriavidus respiraculi</name>
    <dbReference type="NCBI Taxonomy" id="195930"/>
    <lineage>
        <taxon>Bacteria</taxon>
        <taxon>Pseudomonadati</taxon>
        <taxon>Pseudomonadota</taxon>
        <taxon>Betaproteobacteria</taxon>
        <taxon>Burkholderiales</taxon>
        <taxon>Burkholderiaceae</taxon>
        <taxon>Cupriavidus</taxon>
    </lineage>
</organism>